<protein>
    <submittedName>
        <fullName evidence="1">Uncharacterized protein</fullName>
    </submittedName>
</protein>
<dbReference type="Proteomes" id="UP000776276">
    <property type="component" value="Unassembled WGS sequence"/>
</dbReference>
<name>A0ABS6BHN9_9SPHN</name>
<organism evidence="1 2">
    <name type="scientific">Sphingomonas quercus</name>
    <dbReference type="NCBI Taxonomy" id="2842451"/>
    <lineage>
        <taxon>Bacteria</taxon>
        <taxon>Pseudomonadati</taxon>
        <taxon>Pseudomonadota</taxon>
        <taxon>Alphaproteobacteria</taxon>
        <taxon>Sphingomonadales</taxon>
        <taxon>Sphingomonadaceae</taxon>
        <taxon>Sphingomonas</taxon>
    </lineage>
</organism>
<reference evidence="1 2" key="1">
    <citation type="submission" date="2021-06" db="EMBL/GenBank/DDBJ databases">
        <title>Sphingomonas sp. XMGL2, whole genome shotgun sequencing project.</title>
        <authorList>
            <person name="Zhao G."/>
            <person name="Shen L."/>
        </authorList>
    </citation>
    <scope>NUCLEOTIDE SEQUENCE [LARGE SCALE GENOMIC DNA]</scope>
    <source>
        <strain evidence="1 2">XMGL2</strain>
    </source>
</reference>
<gene>
    <name evidence="1" type="ORF">KOF26_08060</name>
</gene>
<keyword evidence="2" id="KW-1185">Reference proteome</keyword>
<comment type="caution">
    <text evidence="1">The sequence shown here is derived from an EMBL/GenBank/DDBJ whole genome shotgun (WGS) entry which is preliminary data.</text>
</comment>
<accession>A0ABS6BHN9</accession>
<evidence type="ECO:0000313" key="2">
    <source>
        <dbReference type="Proteomes" id="UP000776276"/>
    </source>
</evidence>
<sequence length="352" mass="38677">MQSEIPAILDPWVASSLLQKAIRRGEVEHAVRAAQALHRQRGTGIWGRFLIIACEDVGIADLDLVQHVTLVGIDRTVRKPFGTDEEVAADLARRLAEAPKDRSSDYLACAAIQHPEYEQERESVALLSTDEQIAAAVDRGQSVIRRAIATWHASGVNSGGPRVVRPSNLPLLLHGFDLLGLPHPLSSIIETAARKSREPMVVMLPLLWALWREGDEERRSADVSVPAALSCRGVPLWTFDKHTRLGKRAIARFIHENVAVDAVLSEHVPDFRARDIAAMAAFYADATPIARRLVWSRSHELEALGLETDMLKIGCPRAGIEPLVEVVRANLDHLNVIRHRLFAAQANGGSAA</sequence>
<dbReference type="RefSeq" id="WP_216322876.1">
    <property type="nucleotide sequence ID" value="NZ_JAHKRT010000003.1"/>
</dbReference>
<dbReference type="EMBL" id="JAHKRT010000003">
    <property type="protein sequence ID" value="MBU3077818.1"/>
    <property type="molecule type" value="Genomic_DNA"/>
</dbReference>
<evidence type="ECO:0000313" key="1">
    <source>
        <dbReference type="EMBL" id="MBU3077818.1"/>
    </source>
</evidence>
<proteinExistence type="predicted"/>